<comment type="caution">
    <text evidence="3">The sequence shown here is derived from an EMBL/GenBank/DDBJ whole genome shotgun (WGS) entry which is preliminary data.</text>
</comment>
<dbReference type="AlphaFoldDB" id="A0A4S8IP35"/>
<dbReference type="GO" id="GO:0005880">
    <property type="term" value="C:nuclear microtubule"/>
    <property type="evidence" value="ECO:0007669"/>
    <property type="project" value="TreeGrafter"/>
</dbReference>
<accession>A0A4S8IP35</accession>
<feature type="region of interest" description="Disordered" evidence="2">
    <location>
        <begin position="169"/>
        <end position="210"/>
    </location>
</feature>
<feature type="compositionally biased region" description="Low complexity" evidence="2">
    <location>
        <begin position="340"/>
        <end position="360"/>
    </location>
</feature>
<proteinExistence type="inferred from homology"/>
<evidence type="ECO:0000256" key="2">
    <source>
        <dbReference type="SAM" id="MobiDB-lite"/>
    </source>
</evidence>
<dbReference type="EMBL" id="PYDT01000009">
    <property type="protein sequence ID" value="THU49362.1"/>
    <property type="molecule type" value="Genomic_DNA"/>
</dbReference>
<name>A0A4S8IP35_MUSBA</name>
<organism evidence="3 4">
    <name type="scientific">Musa balbisiana</name>
    <name type="common">Banana</name>
    <dbReference type="NCBI Taxonomy" id="52838"/>
    <lineage>
        <taxon>Eukaryota</taxon>
        <taxon>Viridiplantae</taxon>
        <taxon>Streptophyta</taxon>
        <taxon>Embryophyta</taxon>
        <taxon>Tracheophyta</taxon>
        <taxon>Spermatophyta</taxon>
        <taxon>Magnoliopsida</taxon>
        <taxon>Liliopsida</taxon>
        <taxon>Zingiberales</taxon>
        <taxon>Musaceae</taxon>
        <taxon>Musa</taxon>
    </lineage>
</organism>
<feature type="region of interest" description="Disordered" evidence="2">
    <location>
        <begin position="258"/>
        <end position="298"/>
    </location>
</feature>
<dbReference type="Pfam" id="PF04484">
    <property type="entry name" value="QWRF"/>
    <property type="match status" value="1"/>
</dbReference>
<dbReference type="GO" id="GO:0005737">
    <property type="term" value="C:cytoplasm"/>
    <property type="evidence" value="ECO:0007669"/>
    <property type="project" value="TreeGrafter"/>
</dbReference>
<feature type="compositionally biased region" description="Low complexity" evidence="2">
    <location>
        <begin position="170"/>
        <end position="181"/>
    </location>
</feature>
<evidence type="ECO:0000313" key="4">
    <source>
        <dbReference type="Proteomes" id="UP000317650"/>
    </source>
</evidence>
<keyword evidence="4" id="KW-1185">Reference proteome</keyword>
<evidence type="ECO:0000313" key="3">
    <source>
        <dbReference type="EMBL" id="THU49362.1"/>
    </source>
</evidence>
<protein>
    <submittedName>
        <fullName evidence="3">Uncharacterized protein</fullName>
    </submittedName>
</protein>
<reference evidence="3 4" key="1">
    <citation type="journal article" date="2019" name="Nat. Plants">
        <title>Genome sequencing of Musa balbisiana reveals subgenome evolution and function divergence in polyploid bananas.</title>
        <authorList>
            <person name="Yao X."/>
        </authorList>
    </citation>
    <scope>NUCLEOTIDE SEQUENCE [LARGE SCALE GENOMIC DNA]</scope>
    <source>
        <strain evidence="4">cv. DH-PKW</strain>
        <tissue evidence="3">Leaves</tissue>
    </source>
</reference>
<dbReference type="Proteomes" id="UP000317650">
    <property type="component" value="Chromosome 6"/>
</dbReference>
<comment type="similarity">
    <text evidence="1">Belongs to the QWRF family.</text>
</comment>
<dbReference type="STRING" id="52838.A0A4S8IP35"/>
<dbReference type="PANTHER" id="PTHR31807">
    <property type="entry name" value="AUGMIN FAMILY MEMBER"/>
    <property type="match status" value="1"/>
</dbReference>
<dbReference type="InterPro" id="IPR007573">
    <property type="entry name" value="QWRF"/>
</dbReference>
<feature type="region of interest" description="Disordered" evidence="2">
    <location>
        <begin position="1"/>
        <end position="154"/>
    </location>
</feature>
<sequence>MVATTPANTAAARSRPASPKNPPPQYRDDAENPHRLPLVRSEKYNAAPRRPPSKEISSRYLPSYAPSPSPSSSTATSYSTPTTFSSSSSSSSSRRLPSPPVRPRPSTPPALLQSVAQRRSHSVDRARPLTPRRDPRPAPVEPSSAARALSTTTRSLSVSFQGESFFYQTSRAKTASPSPARRPSPERRRASGVSATPPRTGDHSENTVPLDNHRLWPAASTRAPNPLTRSLDCSLEHKDPILLTVRLLQQSMVFNDGPGKASYDGGDLSASSDTDSVSSGGNSGTPEIGMPPRAKVTPQGISVPARFWQETNSRLHQPPDSGSLQSSGTRHMVHPKLGSLKKLSVERSLSSSPRSISSPLHGPMRPSSPGKLMASPSRGMASPLRARIGTTVTVSPISQPANAPSILSFAAEVRRAKKGENRIEEAHMLRLFDNRCLQWRFANARATAAFLLQKVTAEKTMYDAWVTTSKLRDSVAFKRIKLQLVTQNLKLNSVLEGQMTYLEEWSLMDRDHSNALSGAIEALKATTLRLPVVGGAKADIQKVKHAVGSAVEMMQAIGSSVCSLLSKVQEMSSMISEIAKVAAEEHLLLDQSRDLLSTVAAMHVSAVKQCSLQSQTIQVKRKVSQMQL</sequence>
<feature type="region of interest" description="Disordered" evidence="2">
    <location>
        <begin position="337"/>
        <end position="378"/>
    </location>
</feature>
<dbReference type="GO" id="GO:0051225">
    <property type="term" value="P:spindle assembly"/>
    <property type="evidence" value="ECO:0007669"/>
    <property type="project" value="TreeGrafter"/>
</dbReference>
<feature type="compositionally biased region" description="Low complexity" evidence="2">
    <location>
        <begin position="58"/>
        <end position="96"/>
    </location>
</feature>
<feature type="compositionally biased region" description="Basic and acidic residues" evidence="2">
    <location>
        <begin position="121"/>
        <end position="136"/>
    </location>
</feature>
<dbReference type="PANTHER" id="PTHR31807:SF2">
    <property type="entry name" value="PROTEIN SNOWY COTYLEDON 3"/>
    <property type="match status" value="1"/>
</dbReference>
<feature type="compositionally biased region" description="Low complexity" evidence="2">
    <location>
        <begin position="267"/>
        <end position="280"/>
    </location>
</feature>
<dbReference type="GO" id="GO:0008017">
    <property type="term" value="F:microtubule binding"/>
    <property type="evidence" value="ECO:0007669"/>
    <property type="project" value="TreeGrafter"/>
</dbReference>
<evidence type="ECO:0000256" key="1">
    <source>
        <dbReference type="ARBA" id="ARBA00010016"/>
    </source>
</evidence>
<gene>
    <name evidence="3" type="ORF">C4D60_Mb06t08780</name>
</gene>
<feature type="compositionally biased region" description="Pro residues" evidence="2">
    <location>
        <begin position="97"/>
        <end position="108"/>
    </location>
</feature>